<dbReference type="PANTHER" id="PTHR15893:SF0">
    <property type="entry name" value="LARGE RIBOSOMAL SUBUNIT PROTEIN BL27M"/>
    <property type="match status" value="1"/>
</dbReference>
<keyword evidence="5" id="KW-0687">Ribonucleoprotein</keyword>
<dbReference type="SUPFAM" id="SSF110324">
    <property type="entry name" value="Ribosomal L27 protein-like"/>
    <property type="match status" value="1"/>
</dbReference>
<evidence type="ECO:0000256" key="1">
    <source>
        <dbReference type="ARBA" id="ARBA00004173"/>
    </source>
</evidence>
<dbReference type="GO" id="GO:0006412">
    <property type="term" value="P:translation"/>
    <property type="evidence" value="ECO:0007669"/>
    <property type="project" value="InterPro"/>
</dbReference>
<evidence type="ECO:0000313" key="8">
    <source>
        <dbReference type="EMBL" id="PHH51776.1"/>
    </source>
</evidence>
<evidence type="ECO:0000313" key="9">
    <source>
        <dbReference type="Proteomes" id="UP000222788"/>
    </source>
</evidence>
<dbReference type="Proteomes" id="UP000222788">
    <property type="component" value="Unassembled WGS sequence"/>
</dbReference>
<dbReference type="GO" id="GO:0005762">
    <property type="term" value="C:mitochondrial large ribosomal subunit"/>
    <property type="evidence" value="ECO:0007669"/>
    <property type="project" value="TreeGrafter"/>
</dbReference>
<dbReference type="AlphaFoldDB" id="A0A2C5X0X1"/>
<dbReference type="InterPro" id="IPR001684">
    <property type="entry name" value="Ribosomal_bL27"/>
</dbReference>
<comment type="similarity">
    <text evidence="2">Belongs to the bacterial ribosomal protein bL27 family.</text>
</comment>
<dbReference type="GO" id="GO:0003735">
    <property type="term" value="F:structural constituent of ribosome"/>
    <property type="evidence" value="ECO:0007669"/>
    <property type="project" value="InterPro"/>
</dbReference>
<dbReference type="FunFam" id="2.40.50.100:FF:000042">
    <property type="entry name" value="50S ribosomal protein L27"/>
    <property type="match status" value="1"/>
</dbReference>
<dbReference type="PRINTS" id="PR00063">
    <property type="entry name" value="RIBOSOMALL27"/>
</dbReference>
<evidence type="ECO:0000256" key="4">
    <source>
        <dbReference type="ARBA" id="ARBA00023128"/>
    </source>
</evidence>
<keyword evidence="4" id="KW-0496">Mitochondrion</keyword>
<sequence>MSLSQLQRPFAAVVSGFARPLLSSSLLLARERPTVSFQCKINAMNLIAEGRRNATVKAQGAYKHRPKRTHPKKMGAKRTGDQYVVPGNIIYKQYGTLWWPGENTIMGRDHTIHAAVSGYVKYYRDPVRHPDRKYIGVVFNKEDTLPYPMHAERKRRLGMAPVAKEVIEAKPEMSSSGIPNTVVRAHPHKPEQSQVLKLQDDYTYRESAWAIGRLVKTTDLQLKRFKSRRAFFRHRRWSRERYLKGMKKAAERQAEDGAEDEWVAAARAKAQTAGKSKGKKAKKVKGGAKGGAKIRAKK</sequence>
<dbReference type="Gene3D" id="2.40.50.100">
    <property type="match status" value="1"/>
</dbReference>
<comment type="subcellular location">
    <subcellularLocation>
        <location evidence="1">Mitochondrion</location>
    </subcellularLocation>
</comment>
<name>A0A2C5X0X1_9PEZI</name>
<reference evidence="8 9" key="1">
    <citation type="journal article" date="2013" name="Fungal Biol.">
        <title>Analysis of microsatellite markers in the genome of the plant pathogen Ceratocystis fimbriata.</title>
        <authorList>
            <person name="Simpson M.C."/>
            <person name="Wilken P.M."/>
            <person name="Coetzee M.P."/>
            <person name="Wingfield M.J."/>
            <person name="Wingfield B.D."/>
        </authorList>
    </citation>
    <scope>NUCLEOTIDE SEQUENCE [LARGE SCALE GENOMIC DNA]</scope>
    <source>
        <strain evidence="8 9">CBS 114723</strain>
    </source>
</reference>
<evidence type="ECO:0000256" key="6">
    <source>
        <dbReference type="ARBA" id="ARBA00035267"/>
    </source>
</evidence>
<reference evidence="8 9" key="2">
    <citation type="journal article" date="2013" name="IMA Fungus">
        <title>IMA Genome-F 1: Ceratocystis fimbriata: Draft nuclear genome sequence for the plant pathogen, Ceratocystis fimbriata.</title>
        <authorList>
            <person name="Wilken P.M."/>
            <person name="Steenkamp E.T."/>
            <person name="Wingfield M.J."/>
            <person name="de Beer Z.W."/>
            <person name="Wingfield B.D."/>
        </authorList>
    </citation>
    <scope>NUCLEOTIDE SEQUENCE [LARGE SCALE GENOMIC DNA]</scope>
    <source>
        <strain evidence="8 9">CBS 114723</strain>
    </source>
</reference>
<proteinExistence type="inferred from homology"/>
<evidence type="ECO:0000256" key="5">
    <source>
        <dbReference type="ARBA" id="ARBA00023274"/>
    </source>
</evidence>
<evidence type="ECO:0000256" key="2">
    <source>
        <dbReference type="ARBA" id="ARBA00010797"/>
    </source>
</evidence>
<accession>A0A2C5X0X1</accession>
<feature type="region of interest" description="Disordered" evidence="7">
    <location>
        <begin position="268"/>
        <end position="298"/>
    </location>
</feature>
<dbReference type="Pfam" id="PF01016">
    <property type="entry name" value="Ribosomal_L27"/>
    <property type="match status" value="1"/>
</dbReference>
<protein>
    <recommendedName>
        <fullName evidence="6">Large ribosomal subunit protein bL27m</fullName>
    </recommendedName>
</protein>
<dbReference type="OrthoDB" id="1867012at2759"/>
<evidence type="ECO:0000256" key="7">
    <source>
        <dbReference type="SAM" id="MobiDB-lite"/>
    </source>
</evidence>
<dbReference type="EMBL" id="APWK03000085">
    <property type="protein sequence ID" value="PHH51776.1"/>
    <property type="molecule type" value="Genomic_DNA"/>
</dbReference>
<feature type="compositionally biased region" description="Basic residues" evidence="7">
    <location>
        <begin position="62"/>
        <end position="76"/>
    </location>
</feature>
<evidence type="ECO:0000256" key="3">
    <source>
        <dbReference type="ARBA" id="ARBA00022980"/>
    </source>
</evidence>
<keyword evidence="3 8" id="KW-0689">Ribosomal protein</keyword>
<keyword evidence="9" id="KW-1185">Reference proteome</keyword>
<feature type="compositionally biased region" description="Basic residues" evidence="7">
    <location>
        <begin position="276"/>
        <end position="298"/>
    </location>
</feature>
<comment type="caution">
    <text evidence="8">The sequence shown here is derived from an EMBL/GenBank/DDBJ whole genome shotgun (WGS) entry which is preliminary data.</text>
</comment>
<dbReference type="PANTHER" id="PTHR15893">
    <property type="entry name" value="RIBOSOMAL PROTEIN L27"/>
    <property type="match status" value="1"/>
</dbReference>
<organism evidence="8 9">
    <name type="scientific">Ceratocystis fimbriata CBS 114723</name>
    <dbReference type="NCBI Taxonomy" id="1035309"/>
    <lineage>
        <taxon>Eukaryota</taxon>
        <taxon>Fungi</taxon>
        <taxon>Dikarya</taxon>
        <taxon>Ascomycota</taxon>
        <taxon>Pezizomycotina</taxon>
        <taxon>Sordariomycetes</taxon>
        <taxon>Hypocreomycetidae</taxon>
        <taxon>Microascales</taxon>
        <taxon>Ceratocystidaceae</taxon>
        <taxon>Ceratocystis</taxon>
    </lineage>
</organism>
<feature type="region of interest" description="Disordered" evidence="7">
    <location>
        <begin position="57"/>
        <end position="78"/>
    </location>
</feature>
<gene>
    <name evidence="8" type="primary">MRPL2</name>
    <name evidence="8" type="ORF">CFIMG_001881RA</name>
</gene>
<dbReference type="STRING" id="1035309.A0A2C5X0X1"/>